<proteinExistence type="predicted"/>
<dbReference type="EMBL" id="CAIJEN010000002">
    <property type="protein sequence ID" value="CAD0083220.1"/>
    <property type="molecule type" value="Genomic_DNA"/>
</dbReference>
<evidence type="ECO:0000313" key="1">
    <source>
        <dbReference type="EMBL" id="CAD0083220.1"/>
    </source>
</evidence>
<keyword evidence="2" id="KW-1185">Reference proteome</keyword>
<organism evidence="1 2">
    <name type="scientific">Aureobasidium vineae</name>
    <dbReference type="NCBI Taxonomy" id="2773715"/>
    <lineage>
        <taxon>Eukaryota</taxon>
        <taxon>Fungi</taxon>
        <taxon>Dikarya</taxon>
        <taxon>Ascomycota</taxon>
        <taxon>Pezizomycotina</taxon>
        <taxon>Dothideomycetes</taxon>
        <taxon>Dothideomycetidae</taxon>
        <taxon>Dothideales</taxon>
        <taxon>Saccotheciaceae</taxon>
        <taxon>Aureobasidium</taxon>
    </lineage>
</organism>
<sequence>MTPVELRNGHARKKVHAVKTNAEKLAEDLIKDNKVEQLAEQLVEAYLGLYKLKDSPTGTEAFSGMEEDLSGWAKLIIHRGDVEGIRMSFVYSAVRLWYMQIHIKKLAEDLP</sequence>
<protein>
    <submittedName>
        <fullName evidence="1">Uncharacterized protein</fullName>
    </submittedName>
</protein>
<comment type="caution">
    <text evidence="1">The sequence shown here is derived from an EMBL/GenBank/DDBJ whole genome shotgun (WGS) entry which is preliminary data.</text>
</comment>
<dbReference type="AlphaFoldDB" id="A0A9N8J9T2"/>
<gene>
    <name evidence="1" type="ORF">AWRI4619_LOCUS1787</name>
</gene>
<dbReference type="Proteomes" id="UP000716446">
    <property type="component" value="Unassembled WGS sequence"/>
</dbReference>
<accession>A0A9N8J9T2</accession>
<name>A0A9N8J9T2_9PEZI</name>
<evidence type="ECO:0000313" key="2">
    <source>
        <dbReference type="Proteomes" id="UP000716446"/>
    </source>
</evidence>
<reference evidence="1" key="1">
    <citation type="submission" date="2020-06" db="EMBL/GenBank/DDBJ databases">
        <authorList>
            <person name="Onetto C."/>
        </authorList>
    </citation>
    <scope>NUCLEOTIDE SEQUENCE</scope>
</reference>